<accession>A0AAF0YAK6</accession>
<dbReference type="Proteomes" id="UP000827549">
    <property type="component" value="Chromosome 4"/>
</dbReference>
<sequence>MTVTINGRAFHRHFAQPPDNFIVLKTDKEEYDKIKDPRYKSDADKHNDKPDVHFHVDLDVLRVLSGFFKDLTTLTPSPGCDAETNTIALRTTPKALWYALVLAHKSLPSNRGRPFAAAYSLAYLVDFLEMPVIAGCLLSLSGTESFIEMARPSVLYERVVFAIMAGSGAVNVVAAATQYHDFRSLEREDPAVAAWVMEHPVAIKEVMLARIEFECNFYTFNHRLLRQLANSPGLFRSPSEGIVAYILDEVMRALSRRALLHFGFGTQDIVSSINRENNYDLLASCVSPHAKLAATNIVNNELRLMRERLFK</sequence>
<protein>
    <recommendedName>
        <fullName evidence="3">BTB domain-containing protein</fullName>
    </recommendedName>
</protein>
<evidence type="ECO:0000313" key="2">
    <source>
        <dbReference type="Proteomes" id="UP000827549"/>
    </source>
</evidence>
<keyword evidence="2" id="KW-1185">Reference proteome</keyword>
<name>A0AAF0YAK6_9TREE</name>
<gene>
    <name evidence="1" type="ORF">LOC62_04G006601</name>
</gene>
<dbReference type="GeneID" id="87809823"/>
<evidence type="ECO:0008006" key="3">
    <source>
        <dbReference type="Google" id="ProtNLM"/>
    </source>
</evidence>
<dbReference type="RefSeq" id="XP_062629152.1">
    <property type="nucleotide sequence ID" value="XM_062773168.1"/>
</dbReference>
<organism evidence="1 2">
    <name type="scientific">Vanrija pseudolonga</name>
    <dbReference type="NCBI Taxonomy" id="143232"/>
    <lineage>
        <taxon>Eukaryota</taxon>
        <taxon>Fungi</taxon>
        <taxon>Dikarya</taxon>
        <taxon>Basidiomycota</taxon>
        <taxon>Agaricomycotina</taxon>
        <taxon>Tremellomycetes</taxon>
        <taxon>Trichosporonales</taxon>
        <taxon>Trichosporonaceae</taxon>
        <taxon>Vanrija</taxon>
    </lineage>
</organism>
<proteinExistence type="predicted"/>
<dbReference type="EMBL" id="CP086717">
    <property type="protein sequence ID" value="WOO83120.1"/>
    <property type="molecule type" value="Genomic_DNA"/>
</dbReference>
<reference evidence="1" key="1">
    <citation type="submission" date="2023-10" db="EMBL/GenBank/DDBJ databases">
        <authorList>
            <person name="Noh H."/>
        </authorList>
    </citation>
    <scope>NUCLEOTIDE SEQUENCE</scope>
    <source>
        <strain evidence="1">DUCC4014</strain>
    </source>
</reference>
<evidence type="ECO:0000313" key="1">
    <source>
        <dbReference type="EMBL" id="WOO83120.1"/>
    </source>
</evidence>
<dbReference type="AlphaFoldDB" id="A0AAF0YAK6"/>